<proteinExistence type="predicted"/>
<accession>A0A8J7LC99</accession>
<reference evidence="1 2" key="1">
    <citation type="journal article" date="2021" name="Int. J. Syst. Evol. Microbiol.">
        <title>Amazonocrinis nigriterrae gen. nov., sp. nov., Atlanticothrix silvestris gen. nov., sp. nov. and Dendronalium phyllosphericum gen. nov., sp. nov., nostocacean cyanobacteria from Brazilian environments.</title>
        <authorList>
            <person name="Alvarenga D.O."/>
            <person name="Andreote A.P.D."/>
            <person name="Branco L.H.Z."/>
            <person name="Delbaje E."/>
            <person name="Cruz R.B."/>
            <person name="Varani A.M."/>
            <person name="Fiore M.F."/>
        </authorList>
    </citation>
    <scope>NUCLEOTIDE SEQUENCE [LARGE SCALE GENOMIC DNA]</scope>
    <source>
        <strain evidence="1 2">CENA369</strain>
    </source>
</reference>
<organism evidence="1 2">
    <name type="scientific">Dendronalium phyllosphericum CENA369</name>
    <dbReference type="NCBI Taxonomy" id="1725256"/>
    <lineage>
        <taxon>Bacteria</taxon>
        <taxon>Bacillati</taxon>
        <taxon>Cyanobacteriota</taxon>
        <taxon>Cyanophyceae</taxon>
        <taxon>Nostocales</taxon>
        <taxon>Nostocaceae</taxon>
        <taxon>Dendronalium</taxon>
        <taxon>Dendronalium phyllosphericum</taxon>
    </lineage>
</organism>
<evidence type="ECO:0000313" key="2">
    <source>
        <dbReference type="Proteomes" id="UP000662314"/>
    </source>
</evidence>
<keyword evidence="2" id="KW-1185">Reference proteome</keyword>
<protein>
    <submittedName>
        <fullName evidence="1">Uncharacterized protein</fullName>
    </submittedName>
</protein>
<dbReference type="AlphaFoldDB" id="A0A8J7LC99"/>
<comment type="caution">
    <text evidence="1">The sequence shown here is derived from an EMBL/GenBank/DDBJ whole genome shotgun (WGS) entry which is preliminary data.</text>
</comment>
<sequence>MDFNALIWAKNVRPLDGEPWAYPDDSIPTIYPELRIFALHWRNLENKDVKNAGEPQENELIILRQHGNVTHIVKMLNNQLYTDNNAEDEFNIYRLVQVVWMTNDWDHPPKNDEVFDCTITFPPNGKAIRLKNIQAFQERWGKEGLAFQQHVQSVLNIH</sequence>
<dbReference type="RefSeq" id="WP_214431457.1">
    <property type="nucleotide sequence ID" value="NZ_CAWPUQ010000057.1"/>
</dbReference>
<name>A0A8J7LC99_9NOST</name>
<dbReference type="EMBL" id="JAECZA010000015">
    <property type="protein sequence ID" value="MBH8572632.1"/>
    <property type="molecule type" value="Genomic_DNA"/>
</dbReference>
<evidence type="ECO:0000313" key="1">
    <source>
        <dbReference type="EMBL" id="MBH8572632.1"/>
    </source>
</evidence>
<gene>
    <name evidence="1" type="ORF">I8752_06315</name>
</gene>
<dbReference type="Proteomes" id="UP000662314">
    <property type="component" value="Unassembled WGS sequence"/>
</dbReference>